<name>A0ABP5JSH8_9ACTN</name>
<feature type="transmembrane region" description="Helical" evidence="8">
    <location>
        <begin position="119"/>
        <end position="136"/>
    </location>
</feature>
<comment type="caution">
    <text evidence="10">The sequence shown here is derived from an EMBL/GenBank/DDBJ whole genome shotgun (WGS) entry which is preliminary data.</text>
</comment>
<feature type="transmembrane region" description="Helical" evidence="8">
    <location>
        <begin position="257"/>
        <end position="280"/>
    </location>
</feature>
<organism evidence="10 11">
    <name type="scientific">Actinomadura napierensis</name>
    <dbReference type="NCBI Taxonomy" id="267854"/>
    <lineage>
        <taxon>Bacteria</taxon>
        <taxon>Bacillati</taxon>
        <taxon>Actinomycetota</taxon>
        <taxon>Actinomycetes</taxon>
        <taxon>Streptosporangiales</taxon>
        <taxon>Thermomonosporaceae</taxon>
        <taxon>Actinomadura</taxon>
    </lineage>
</organism>
<feature type="transmembrane region" description="Helical" evidence="8">
    <location>
        <begin position="92"/>
        <end position="112"/>
    </location>
</feature>
<protein>
    <recommendedName>
        <fullName evidence="9">Glycosyltransferase RgtA/B/C/D-like domain-containing protein</fullName>
    </recommendedName>
</protein>
<dbReference type="PANTHER" id="PTHR33908">
    <property type="entry name" value="MANNOSYLTRANSFERASE YKCB-RELATED"/>
    <property type="match status" value="1"/>
</dbReference>
<feature type="transmembrane region" description="Helical" evidence="8">
    <location>
        <begin position="23"/>
        <end position="41"/>
    </location>
</feature>
<dbReference type="InterPro" id="IPR050297">
    <property type="entry name" value="LipidA_mod_glycosyltrf_83"/>
</dbReference>
<accession>A0ABP5JSH8</accession>
<evidence type="ECO:0000256" key="1">
    <source>
        <dbReference type="ARBA" id="ARBA00004651"/>
    </source>
</evidence>
<proteinExistence type="predicted"/>
<feature type="transmembrane region" description="Helical" evidence="8">
    <location>
        <begin position="142"/>
        <end position="160"/>
    </location>
</feature>
<keyword evidence="5 8" id="KW-0812">Transmembrane</keyword>
<keyword evidence="11" id="KW-1185">Reference proteome</keyword>
<sequence length="489" mass="52516">MTSTAGRPATAENVARREGLGRVYPVVAGVVTLGICMWRIGAPTYWRDESVSVVVGRSGVSGIREFTGRVDAVHALYYLLVHLVTEVGTSEVVTRAPSAVAAALAAAGIAVLGRRLYSARAGLYGGLVYGVLPITSRYAEEVRQYALVSAGAVLASYLLLRSLDQQRFRAGWYIAYAVSMGLLGWLHLYALFLLPAHAVTALLWSRDRQRLHHLAAWGVAALAAVAAVSPLVVVARGQEGAQVSWLRRPGLAAPYDYGLLVTGGGRIVLLVLAAAIVAGVVRLSGRDHRNGVALAVPWLIVPFAAAWGLSQAHPVYHPRYVLYCVCALALLAGMGLEAVTESLPVAALALTCLAVAVLPAQLELREPGNRPDDLRSLAAELRQRSRPGDAVLYVPADRRVFATVYADAFARLDAAALHDHGKDLPTDRFKSALGSRSRVWTVEIPPPGHRYRSPVPLRNLTALRQDGRFASTGSWAFGGVRLALYTRRH</sequence>
<keyword evidence="2" id="KW-1003">Cell membrane</keyword>
<dbReference type="InterPro" id="IPR038731">
    <property type="entry name" value="RgtA/B/C-like"/>
</dbReference>
<dbReference type="Pfam" id="PF13231">
    <property type="entry name" value="PMT_2"/>
    <property type="match status" value="1"/>
</dbReference>
<dbReference type="EMBL" id="BAAAMR010000004">
    <property type="protein sequence ID" value="GAA2122061.1"/>
    <property type="molecule type" value="Genomic_DNA"/>
</dbReference>
<dbReference type="PANTHER" id="PTHR33908:SF3">
    <property type="entry name" value="UNDECAPRENYL PHOSPHATE-ALPHA-4-AMINO-4-DEOXY-L-ARABINOSE ARABINOSYL TRANSFERASE"/>
    <property type="match status" value="1"/>
</dbReference>
<evidence type="ECO:0000256" key="3">
    <source>
        <dbReference type="ARBA" id="ARBA00022676"/>
    </source>
</evidence>
<evidence type="ECO:0000259" key="9">
    <source>
        <dbReference type="Pfam" id="PF13231"/>
    </source>
</evidence>
<gene>
    <name evidence="10" type="ORF">GCM10009727_07880</name>
</gene>
<evidence type="ECO:0000256" key="5">
    <source>
        <dbReference type="ARBA" id="ARBA00022692"/>
    </source>
</evidence>
<feature type="transmembrane region" description="Helical" evidence="8">
    <location>
        <begin position="172"/>
        <end position="194"/>
    </location>
</feature>
<feature type="domain" description="Glycosyltransferase RgtA/B/C/D-like" evidence="9">
    <location>
        <begin position="78"/>
        <end position="232"/>
    </location>
</feature>
<dbReference type="RefSeq" id="WP_344261502.1">
    <property type="nucleotide sequence ID" value="NZ_BAAAMR010000004.1"/>
</dbReference>
<evidence type="ECO:0000256" key="8">
    <source>
        <dbReference type="SAM" id="Phobius"/>
    </source>
</evidence>
<evidence type="ECO:0000256" key="7">
    <source>
        <dbReference type="ARBA" id="ARBA00023136"/>
    </source>
</evidence>
<feature type="transmembrane region" description="Helical" evidence="8">
    <location>
        <begin position="321"/>
        <end position="339"/>
    </location>
</feature>
<evidence type="ECO:0000313" key="11">
    <source>
        <dbReference type="Proteomes" id="UP001501020"/>
    </source>
</evidence>
<keyword evidence="7 8" id="KW-0472">Membrane</keyword>
<feature type="transmembrane region" description="Helical" evidence="8">
    <location>
        <begin position="292"/>
        <end position="309"/>
    </location>
</feature>
<comment type="subcellular location">
    <subcellularLocation>
        <location evidence="1">Cell membrane</location>
        <topology evidence="1">Multi-pass membrane protein</topology>
    </subcellularLocation>
</comment>
<dbReference type="Proteomes" id="UP001501020">
    <property type="component" value="Unassembled WGS sequence"/>
</dbReference>
<evidence type="ECO:0000256" key="4">
    <source>
        <dbReference type="ARBA" id="ARBA00022679"/>
    </source>
</evidence>
<keyword evidence="3" id="KW-0328">Glycosyltransferase</keyword>
<evidence type="ECO:0000256" key="6">
    <source>
        <dbReference type="ARBA" id="ARBA00022989"/>
    </source>
</evidence>
<keyword evidence="4" id="KW-0808">Transferase</keyword>
<feature type="transmembrane region" description="Helical" evidence="8">
    <location>
        <begin position="214"/>
        <end position="236"/>
    </location>
</feature>
<evidence type="ECO:0000313" key="10">
    <source>
        <dbReference type="EMBL" id="GAA2122061.1"/>
    </source>
</evidence>
<reference evidence="11" key="1">
    <citation type="journal article" date="2019" name="Int. J. Syst. Evol. Microbiol.">
        <title>The Global Catalogue of Microorganisms (GCM) 10K type strain sequencing project: providing services to taxonomists for standard genome sequencing and annotation.</title>
        <authorList>
            <consortium name="The Broad Institute Genomics Platform"/>
            <consortium name="The Broad Institute Genome Sequencing Center for Infectious Disease"/>
            <person name="Wu L."/>
            <person name="Ma J."/>
        </authorList>
    </citation>
    <scope>NUCLEOTIDE SEQUENCE [LARGE SCALE GENOMIC DNA]</scope>
    <source>
        <strain evidence="11">JCM 13850</strain>
    </source>
</reference>
<evidence type="ECO:0000256" key="2">
    <source>
        <dbReference type="ARBA" id="ARBA00022475"/>
    </source>
</evidence>
<keyword evidence="6 8" id="KW-1133">Transmembrane helix</keyword>